<feature type="compositionally biased region" description="Basic residues" evidence="1">
    <location>
        <begin position="504"/>
        <end position="514"/>
    </location>
</feature>
<dbReference type="EMBL" id="JBJQOH010000003">
    <property type="protein sequence ID" value="KAL3692006.1"/>
    <property type="molecule type" value="Genomic_DNA"/>
</dbReference>
<feature type="region of interest" description="Disordered" evidence="1">
    <location>
        <begin position="308"/>
        <end position="349"/>
    </location>
</feature>
<dbReference type="Proteomes" id="UP001633002">
    <property type="component" value="Unassembled WGS sequence"/>
</dbReference>
<evidence type="ECO:0000256" key="1">
    <source>
        <dbReference type="SAM" id="MobiDB-lite"/>
    </source>
</evidence>
<keyword evidence="3" id="KW-1185">Reference proteome</keyword>
<sequence>MQTVPKQLPGPPAWLHRFVETEDFLVGCNCNLCHLTSSRRAGSDPESTCSQCRRYFCTECPMEGAICLGRVMESHLKHSTLRVRKMPGVEWPAVRVGDIDSLVNISQVLRHSMANGKKEAADTAFIQIRSHKDPVWGLGYKSAGGKPPCFGCLKLSRSEDGRKYKYCCLQCAYPGAAAVTPAVAPSSMTLQVQQPTGYMRYLGFRSTTPVSFPAIEASPQDKPTSVLKPFCQKKDYVAVSETRKPRFQFRSCLVVDLSAFRRFKKRVFRKLQCSRPTLITGTGRDWEKEPTKSSLKLNSSRLEEDRFAISVSTNGGKSGGPESESTFKTSDAESNFLSPSSPSPFSADFSPKVSIVTSRNKITPVSGSRHVNDFDVIPRRPSATIFWCSEEGGYSSDEEQQSRRGAERGYILRSMKMTYTSFRTHGGKAGQDSSYVDGDKTEDCCPDPEEVRARWEGIRNGALNRRMKTSFAISRTKSRRQSTSSAETAEVYGREEPTASNRGTRSRSFKRTSSKRQLEGRTKRSDGGYKTGNLCDAA</sequence>
<dbReference type="AlphaFoldDB" id="A0ABD3HPF8"/>
<name>A0ABD3HPF8_9MARC</name>
<gene>
    <name evidence="2" type="ORF">R1sor_005657</name>
</gene>
<evidence type="ECO:0000313" key="2">
    <source>
        <dbReference type="EMBL" id="KAL3692006.1"/>
    </source>
</evidence>
<evidence type="ECO:0000313" key="3">
    <source>
        <dbReference type="Proteomes" id="UP001633002"/>
    </source>
</evidence>
<accession>A0ABD3HPF8</accession>
<reference evidence="2 3" key="1">
    <citation type="submission" date="2024-09" db="EMBL/GenBank/DDBJ databases">
        <title>Chromosome-scale assembly of Riccia sorocarpa.</title>
        <authorList>
            <person name="Paukszto L."/>
        </authorList>
    </citation>
    <scope>NUCLEOTIDE SEQUENCE [LARGE SCALE GENOMIC DNA]</scope>
    <source>
        <strain evidence="2">LP-2024</strain>
        <tissue evidence="2">Aerial parts of the thallus</tissue>
    </source>
</reference>
<feature type="compositionally biased region" description="Basic and acidic residues" evidence="1">
    <location>
        <begin position="516"/>
        <end position="527"/>
    </location>
</feature>
<feature type="region of interest" description="Disordered" evidence="1">
    <location>
        <begin position="469"/>
        <end position="538"/>
    </location>
</feature>
<proteinExistence type="predicted"/>
<feature type="compositionally biased region" description="Polar residues" evidence="1">
    <location>
        <begin position="323"/>
        <end position="333"/>
    </location>
</feature>
<feature type="compositionally biased region" description="Low complexity" evidence="1">
    <location>
        <begin position="334"/>
        <end position="349"/>
    </location>
</feature>
<organism evidence="2 3">
    <name type="scientific">Riccia sorocarpa</name>
    <dbReference type="NCBI Taxonomy" id="122646"/>
    <lineage>
        <taxon>Eukaryota</taxon>
        <taxon>Viridiplantae</taxon>
        <taxon>Streptophyta</taxon>
        <taxon>Embryophyta</taxon>
        <taxon>Marchantiophyta</taxon>
        <taxon>Marchantiopsida</taxon>
        <taxon>Marchantiidae</taxon>
        <taxon>Marchantiales</taxon>
        <taxon>Ricciaceae</taxon>
        <taxon>Riccia</taxon>
    </lineage>
</organism>
<feature type="region of interest" description="Disordered" evidence="1">
    <location>
        <begin position="423"/>
        <end position="443"/>
    </location>
</feature>
<comment type="caution">
    <text evidence="2">The sequence shown here is derived from an EMBL/GenBank/DDBJ whole genome shotgun (WGS) entry which is preliminary data.</text>
</comment>
<protein>
    <submittedName>
        <fullName evidence="2">Uncharacterized protein</fullName>
    </submittedName>
</protein>